<feature type="compositionally biased region" description="Acidic residues" evidence="1">
    <location>
        <begin position="42"/>
        <end position="52"/>
    </location>
</feature>
<reference evidence="2 3" key="1">
    <citation type="journal article" date="2018" name="PLoS Genet.">
        <title>Population sequencing reveals clonal diversity and ancestral inbreeding in the grapevine cultivar Chardonnay.</title>
        <authorList>
            <person name="Roach M.J."/>
            <person name="Johnson D.L."/>
            <person name="Bohlmann J."/>
            <person name="van Vuuren H.J."/>
            <person name="Jones S.J."/>
            <person name="Pretorius I.S."/>
            <person name="Schmidt S.A."/>
            <person name="Borneman A.R."/>
        </authorList>
    </citation>
    <scope>NUCLEOTIDE SEQUENCE [LARGE SCALE GENOMIC DNA]</scope>
    <source>
        <strain evidence="3">cv. Chardonnay</strain>
        <tissue evidence="2">Leaf</tissue>
    </source>
</reference>
<evidence type="ECO:0000313" key="3">
    <source>
        <dbReference type="Proteomes" id="UP000288805"/>
    </source>
</evidence>
<comment type="caution">
    <text evidence="2">The sequence shown here is derived from an EMBL/GenBank/DDBJ whole genome shotgun (WGS) entry which is preliminary data.</text>
</comment>
<dbReference type="EMBL" id="QGNW01000005">
    <property type="protein sequence ID" value="RVX21402.1"/>
    <property type="molecule type" value="Genomic_DNA"/>
</dbReference>
<name>A0A438KJN1_VITVI</name>
<organism evidence="2 3">
    <name type="scientific">Vitis vinifera</name>
    <name type="common">Grape</name>
    <dbReference type="NCBI Taxonomy" id="29760"/>
    <lineage>
        <taxon>Eukaryota</taxon>
        <taxon>Viridiplantae</taxon>
        <taxon>Streptophyta</taxon>
        <taxon>Embryophyta</taxon>
        <taxon>Tracheophyta</taxon>
        <taxon>Spermatophyta</taxon>
        <taxon>Magnoliopsida</taxon>
        <taxon>eudicotyledons</taxon>
        <taxon>Gunneridae</taxon>
        <taxon>Pentapetalae</taxon>
        <taxon>rosids</taxon>
        <taxon>Vitales</taxon>
        <taxon>Vitaceae</taxon>
        <taxon>Viteae</taxon>
        <taxon>Vitis</taxon>
    </lineage>
</organism>
<feature type="region of interest" description="Disordered" evidence="1">
    <location>
        <begin position="33"/>
        <end position="52"/>
    </location>
</feature>
<dbReference type="Gene3D" id="1.20.58.340">
    <property type="entry name" value="Magnesium transport protein CorA, transmembrane region"/>
    <property type="match status" value="1"/>
</dbReference>
<dbReference type="AlphaFoldDB" id="A0A438KJN1"/>
<evidence type="ECO:0000313" key="2">
    <source>
        <dbReference type="EMBL" id="RVX21402.1"/>
    </source>
</evidence>
<gene>
    <name evidence="2" type="ORF">CK203_002165</name>
</gene>
<proteinExistence type="predicted"/>
<dbReference type="Proteomes" id="UP000288805">
    <property type="component" value="Unassembled WGS sequence"/>
</dbReference>
<accession>A0A438KJN1</accession>
<protein>
    <submittedName>
        <fullName evidence="2">Uncharacterized protein</fullName>
    </submittedName>
</protein>
<sequence>MTDVRDELEHLLDDDNDMAEMFLTEKLVRPSLDQSSIKEELCNDELEEDDER</sequence>
<evidence type="ECO:0000256" key="1">
    <source>
        <dbReference type="SAM" id="MobiDB-lite"/>
    </source>
</evidence>